<dbReference type="EMBL" id="CAMGYJ010000009">
    <property type="protein sequence ID" value="CAI0476073.1"/>
    <property type="molecule type" value="Genomic_DNA"/>
</dbReference>
<feature type="region of interest" description="Disordered" evidence="1">
    <location>
        <begin position="467"/>
        <end position="511"/>
    </location>
</feature>
<feature type="compositionally biased region" description="Basic and acidic residues" evidence="1">
    <location>
        <begin position="618"/>
        <end position="654"/>
    </location>
</feature>
<feature type="region of interest" description="Disordered" evidence="1">
    <location>
        <begin position="323"/>
        <end position="386"/>
    </location>
</feature>
<feature type="compositionally biased region" description="Basic and acidic residues" evidence="1">
    <location>
        <begin position="323"/>
        <end position="378"/>
    </location>
</feature>
<proteinExistence type="predicted"/>
<feature type="region of interest" description="Disordered" evidence="1">
    <location>
        <begin position="240"/>
        <end position="308"/>
    </location>
</feature>
<dbReference type="Proteomes" id="UP001154282">
    <property type="component" value="Unassembled WGS sequence"/>
</dbReference>
<dbReference type="AlphaFoldDB" id="A0AAV0PYP5"/>
<gene>
    <name evidence="2" type="ORF">LITE_LOCUS40632</name>
</gene>
<name>A0AAV0PYP5_9ROSI</name>
<feature type="region of interest" description="Disordered" evidence="1">
    <location>
        <begin position="186"/>
        <end position="212"/>
    </location>
</feature>
<reference evidence="2" key="1">
    <citation type="submission" date="2022-08" db="EMBL/GenBank/DDBJ databases">
        <authorList>
            <person name="Gutierrez-Valencia J."/>
        </authorList>
    </citation>
    <scope>NUCLEOTIDE SEQUENCE</scope>
</reference>
<feature type="region of interest" description="Disordered" evidence="1">
    <location>
        <begin position="618"/>
        <end position="657"/>
    </location>
</feature>
<sequence>MALFDFKSDKHFVTSSDETTIRVCELSDPTVHPSDIRKADWKEVATIDIVDGGNKGGGNSSAEGKYFHHGLLFFDEHGKIEGQEALTKLARHLARSGLMVSPGGYCFQDVTGLGEHRDFGAHYLRLNDLFNWPSHGVDLARITTWRRLELTYTVPRQEGISKRPMVSGGVSEETIEKEEALQKMREEMEEATEKKDAEVRKAKRERDNEKRLKEMIERASKEKYEESRRIVRGKNEELEKLRDELEEDERKLRDEKDGEMQKLKEEMEDTREEEHEKELKRSRKEKDELQEQLNKKDVLLGRASDDLQKLRKEKAEELRKLREEMQEEVENWRKEKDEEVEALKREKKEGEKASKEQDEELKNLRDEVETLRRTKDDDQSYATGYNGRPARVCELRDPTIHPSYIRKAHWKEVGTIIVDGDNNGDDDLAEEQYYDGLLFFDGHGKIEGHEALTKLAQHLTRSGLMEMEDASEKHEEELQKSRKEKDEVQKQLTKKNDGVQQTLKRASDDDLQKLRKEKVEEVRKLREEMQEEIEKARKEKDEEVEALKRERDEGAKPSKEQNEELKKLREEVETLRRTENDKACKTTKKEEEMAKVLENERRKNKDEALQRLINEKDTELEKLRNEHEETMKENAAETRKLREQSSRHELEQRRKQSWMALPTTPYTTGETDHKSRRRAVPPNTWCNVSGSYIYYHDNNLKAADLCGFLQGTFQVGVVEEDTKDWLSPPATNIYCGGSESFDRNNWWFVKILHPNDGLIMLAYYDGDRSYTAGYRDYTTKFPMPRDIECW</sequence>
<accession>A0AAV0PYP5</accession>
<evidence type="ECO:0000256" key="1">
    <source>
        <dbReference type="SAM" id="MobiDB-lite"/>
    </source>
</evidence>
<feature type="compositionally biased region" description="Basic and acidic residues" evidence="1">
    <location>
        <begin position="470"/>
        <end position="497"/>
    </location>
</feature>
<feature type="region of interest" description="Disordered" evidence="1">
    <location>
        <begin position="527"/>
        <end position="568"/>
    </location>
</feature>
<evidence type="ECO:0000313" key="3">
    <source>
        <dbReference type="Proteomes" id="UP001154282"/>
    </source>
</evidence>
<organism evidence="2 3">
    <name type="scientific">Linum tenue</name>
    <dbReference type="NCBI Taxonomy" id="586396"/>
    <lineage>
        <taxon>Eukaryota</taxon>
        <taxon>Viridiplantae</taxon>
        <taxon>Streptophyta</taxon>
        <taxon>Embryophyta</taxon>
        <taxon>Tracheophyta</taxon>
        <taxon>Spermatophyta</taxon>
        <taxon>Magnoliopsida</taxon>
        <taxon>eudicotyledons</taxon>
        <taxon>Gunneridae</taxon>
        <taxon>Pentapetalae</taxon>
        <taxon>rosids</taxon>
        <taxon>fabids</taxon>
        <taxon>Malpighiales</taxon>
        <taxon>Linaceae</taxon>
        <taxon>Linum</taxon>
    </lineage>
</organism>
<feature type="compositionally biased region" description="Basic and acidic residues" evidence="1">
    <location>
        <begin position="272"/>
        <end position="308"/>
    </location>
</feature>
<feature type="compositionally biased region" description="Basic and acidic residues" evidence="1">
    <location>
        <begin position="240"/>
        <end position="265"/>
    </location>
</feature>
<evidence type="ECO:0000313" key="2">
    <source>
        <dbReference type="EMBL" id="CAI0476073.1"/>
    </source>
</evidence>
<keyword evidence="3" id="KW-1185">Reference proteome</keyword>
<comment type="caution">
    <text evidence="2">The sequence shown here is derived from an EMBL/GenBank/DDBJ whole genome shotgun (WGS) entry which is preliminary data.</text>
</comment>
<protein>
    <submittedName>
        <fullName evidence="2">Uncharacterized protein</fullName>
    </submittedName>
</protein>